<sequence length="186" mass="21594">MTDKMSKEDARAVLNEFLSRNRLELAANVKAYVLEIVESIEPEHQKVVLPKAVGEQWDMLVDHYVSDQAVTDKCSAINHAMRWLPNRWSVGLDCGDLLYWWANTQDSYTKLADAARYGWVPKPEKLYRVKVYGIDLPGLYYWKRDDGTTSFVQGGAGQPETEFTMDEIKWRHLENCEWEEVTTDEQ</sequence>
<reference evidence="1 2" key="1">
    <citation type="submission" date="2023-02" db="EMBL/GenBank/DDBJ databases">
        <title>The predominant lactic acid bacteria and yeasts involved in the spontaneous fermentation of millet during the production of the traditional porridge Hausa koko in Ghana.</title>
        <authorList>
            <person name="Atter A."/>
            <person name="Diaz M."/>
        </authorList>
    </citation>
    <scope>NUCLEOTIDE SEQUENCE [LARGE SCALE GENOMIC DNA]</scope>
    <source>
        <strain evidence="1 2">FI11640</strain>
    </source>
</reference>
<name>A0ABU7T340_9LACO</name>
<dbReference type="RefSeq" id="WP_331244471.1">
    <property type="nucleotide sequence ID" value="NZ_JAQSGJ010000062.1"/>
</dbReference>
<protein>
    <recommendedName>
        <fullName evidence="3">DUF1642 domain-containing protein</fullName>
    </recommendedName>
</protein>
<keyword evidence="2" id="KW-1185">Reference proteome</keyword>
<evidence type="ECO:0000313" key="2">
    <source>
        <dbReference type="Proteomes" id="UP001330016"/>
    </source>
</evidence>
<gene>
    <name evidence="1" type="ORF">PS435_14185</name>
</gene>
<comment type="caution">
    <text evidence="1">The sequence shown here is derived from an EMBL/GenBank/DDBJ whole genome shotgun (WGS) entry which is preliminary data.</text>
</comment>
<proteinExistence type="predicted"/>
<evidence type="ECO:0008006" key="3">
    <source>
        <dbReference type="Google" id="ProtNLM"/>
    </source>
</evidence>
<dbReference type="EMBL" id="JAQSGK010000062">
    <property type="protein sequence ID" value="MEE6717001.1"/>
    <property type="molecule type" value="Genomic_DNA"/>
</dbReference>
<dbReference type="Proteomes" id="UP001330016">
    <property type="component" value="Unassembled WGS sequence"/>
</dbReference>
<accession>A0ABU7T340</accession>
<organism evidence="1 2">
    <name type="scientific">Schleiferilactobacillus harbinensis</name>
    <dbReference type="NCBI Taxonomy" id="304207"/>
    <lineage>
        <taxon>Bacteria</taxon>
        <taxon>Bacillati</taxon>
        <taxon>Bacillota</taxon>
        <taxon>Bacilli</taxon>
        <taxon>Lactobacillales</taxon>
        <taxon>Lactobacillaceae</taxon>
        <taxon>Schleiferilactobacillus</taxon>
    </lineage>
</organism>
<evidence type="ECO:0000313" key="1">
    <source>
        <dbReference type="EMBL" id="MEE6717001.1"/>
    </source>
</evidence>